<dbReference type="EMBL" id="CAFBMF010000118">
    <property type="protein sequence ID" value="CAB4909720.1"/>
    <property type="molecule type" value="Genomic_DNA"/>
</dbReference>
<dbReference type="EMBL" id="CAFBPS010000128">
    <property type="protein sequence ID" value="CAB5034993.1"/>
    <property type="molecule type" value="Genomic_DNA"/>
</dbReference>
<protein>
    <submittedName>
        <fullName evidence="4">Unannotated protein</fullName>
    </submittedName>
</protein>
<evidence type="ECO:0000313" key="2">
    <source>
        <dbReference type="EMBL" id="CAB4789895.1"/>
    </source>
</evidence>
<evidence type="ECO:0000313" key="4">
    <source>
        <dbReference type="EMBL" id="CAB5034993.1"/>
    </source>
</evidence>
<dbReference type="EMBL" id="CAEZZP010000218">
    <property type="protein sequence ID" value="CAB4789895.1"/>
    <property type="molecule type" value="Genomic_DNA"/>
</dbReference>
<feature type="transmembrane region" description="Helical" evidence="1">
    <location>
        <begin position="7"/>
        <end position="24"/>
    </location>
</feature>
<sequence>MTIASVLNIVLIMAAIGIAVAFTAPDVPVLTLYIVLASAALVFPVLTWPMTHTLWMAIDLIVRPMDVDEVAEAQAWLVNQS</sequence>
<proteinExistence type="predicted"/>
<keyword evidence="1" id="KW-0472">Membrane</keyword>
<accession>A0A6J7S1J5</accession>
<dbReference type="AlphaFoldDB" id="A0A6J7S1J5"/>
<evidence type="ECO:0000313" key="3">
    <source>
        <dbReference type="EMBL" id="CAB4909720.1"/>
    </source>
</evidence>
<gene>
    <name evidence="2" type="ORF">UFOPK2880_01974</name>
    <name evidence="3" type="ORF">UFOPK3494_01440</name>
    <name evidence="4" type="ORF">UFOPK4134_01407</name>
</gene>
<name>A0A6J7S1J5_9ZZZZ</name>
<organism evidence="4">
    <name type="scientific">freshwater metagenome</name>
    <dbReference type="NCBI Taxonomy" id="449393"/>
    <lineage>
        <taxon>unclassified sequences</taxon>
        <taxon>metagenomes</taxon>
        <taxon>ecological metagenomes</taxon>
    </lineage>
</organism>
<reference evidence="4" key="1">
    <citation type="submission" date="2020-05" db="EMBL/GenBank/DDBJ databases">
        <authorList>
            <person name="Chiriac C."/>
            <person name="Salcher M."/>
            <person name="Ghai R."/>
            <person name="Kavagutti S V."/>
        </authorList>
    </citation>
    <scope>NUCLEOTIDE SEQUENCE</scope>
</reference>
<keyword evidence="1" id="KW-1133">Transmembrane helix</keyword>
<evidence type="ECO:0000256" key="1">
    <source>
        <dbReference type="SAM" id="Phobius"/>
    </source>
</evidence>
<keyword evidence="1" id="KW-0812">Transmembrane</keyword>
<feature type="transmembrane region" description="Helical" evidence="1">
    <location>
        <begin position="30"/>
        <end position="48"/>
    </location>
</feature>